<dbReference type="STRING" id="452084.AR438_08115"/>
<evidence type="ECO:0000313" key="2">
    <source>
        <dbReference type="Proteomes" id="UP000051682"/>
    </source>
</evidence>
<organism evidence="1 2">
    <name type="scientific">Chryseobacterium aquaticum</name>
    <dbReference type="NCBI Taxonomy" id="452084"/>
    <lineage>
        <taxon>Bacteria</taxon>
        <taxon>Pseudomonadati</taxon>
        <taxon>Bacteroidota</taxon>
        <taxon>Flavobacteriia</taxon>
        <taxon>Flavobacteriales</taxon>
        <taxon>Weeksellaceae</taxon>
        <taxon>Chryseobacterium group</taxon>
        <taxon>Chryseobacterium</taxon>
    </lineage>
</organism>
<protein>
    <submittedName>
        <fullName evidence="1">Uncharacterized protein</fullName>
    </submittedName>
</protein>
<accession>A0A0Q3SJZ5</accession>
<name>A0A0Q3SJZ5_9FLAO</name>
<proteinExistence type="predicted"/>
<evidence type="ECO:0000313" key="1">
    <source>
        <dbReference type="EMBL" id="KQK25562.1"/>
    </source>
</evidence>
<dbReference type="OrthoDB" id="1450419at2"/>
<dbReference type="Proteomes" id="UP000051682">
    <property type="component" value="Unassembled WGS sequence"/>
</dbReference>
<keyword evidence="2" id="KW-1185">Reference proteome</keyword>
<dbReference type="AlphaFoldDB" id="A0A0Q3SJZ5"/>
<sequence length="104" mass="12317">MSLRAKDPVVYSAIKSFKLEKIDEKLVQIQYPSSSAKQEFDKISVEFFNHFRHKVNNHSVVFDFKHEPQNLKQEVLTTKKIFEKFVEINPLLKDLDDLMKFDLS</sequence>
<dbReference type="EMBL" id="LLYZ01000005">
    <property type="protein sequence ID" value="KQK25562.1"/>
    <property type="molecule type" value="Genomic_DNA"/>
</dbReference>
<reference evidence="1 2" key="1">
    <citation type="submission" date="2015-10" db="EMBL/GenBank/DDBJ databases">
        <title>Chryseobacterium aquaticum genome.</title>
        <authorList>
            <person name="Newman J.D."/>
            <person name="Ferguson M.B."/>
            <person name="Miller J.R."/>
        </authorList>
    </citation>
    <scope>NUCLEOTIDE SEQUENCE [LARGE SCALE GENOMIC DNA]</scope>
    <source>
        <strain evidence="1 2">KCTC 12483</strain>
    </source>
</reference>
<comment type="caution">
    <text evidence="1">The sequence shown here is derived from an EMBL/GenBank/DDBJ whole genome shotgun (WGS) entry which is preliminary data.</text>
</comment>
<dbReference type="RefSeq" id="WP_056014125.1">
    <property type="nucleotide sequence ID" value="NZ_LLYZ01000005.1"/>
</dbReference>
<gene>
    <name evidence="1" type="ORF">AR438_08115</name>
</gene>